<feature type="compositionally biased region" description="Basic residues" evidence="9">
    <location>
        <begin position="527"/>
        <end position="542"/>
    </location>
</feature>
<evidence type="ECO:0000313" key="11">
    <source>
        <dbReference type="EMBL" id="KAK3296647.1"/>
    </source>
</evidence>
<organism evidence="11 12">
    <name type="scientific">Chaetomium fimeti</name>
    <dbReference type="NCBI Taxonomy" id="1854472"/>
    <lineage>
        <taxon>Eukaryota</taxon>
        <taxon>Fungi</taxon>
        <taxon>Dikarya</taxon>
        <taxon>Ascomycota</taxon>
        <taxon>Pezizomycotina</taxon>
        <taxon>Sordariomycetes</taxon>
        <taxon>Sordariomycetidae</taxon>
        <taxon>Sordariales</taxon>
        <taxon>Chaetomiaceae</taxon>
        <taxon>Chaetomium</taxon>
    </lineage>
</organism>
<evidence type="ECO:0000256" key="7">
    <source>
        <dbReference type="ARBA" id="ARBA00047899"/>
    </source>
</evidence>
<keyword evidence="6" id="KW-0067">ATP-binding</keyword>
<comment type="catalytic activity">
    <reaction evidence="7">
        <text>L-threonyl-[protein] + ATP = O-phospho-L-threonyl-[protein] + ADP + H(+)</text>
        <dbReference type="Rhea" id="RHEA:46608"/>
        <dbReference type="Rhea" id="RHEA-COMP:11060"/>
        <dbReference type="Rhea" id="RHEA-COMP:11605"/>
        <dbReference type="ChEBI" id="CHEBI:15378"/>
        <dbReference type="ChEBI" id="CHEBI:30013"/>
        <dbReference type="ChEBI" id="CHEBI:30616"/>
        <dbReference type="ChEBI" id="CHEBI:61977"/>
        <dbReference type="ChEBI" id="CHEBI:456216"/>
        <dbReference type="EC" id="2.7.11.1"/>
    </reaction>
</comment>
<dbReference type="InterPro" id="IPR011009">
    <property type="entry name" value="Kinase-like_dom_sf"/>
</dbReference>
<dbReference type="GO" id="GO:0005524">
    <property type="term" value="F:ATP binding"/>
    <property type="evidence" value="ECO:0007669"/>
    <property type="project" value="UniProtKB-KW"/>
</dbReference>
<reference evidence="11" key="1">
    <citation type="journal article" date="2023" name="Mol. Phylogenet. Evol.">
        <title>Genome-scale phylogeny and comparative genomics of the fungal order Sordariales.</title>
        <authorList>
            <person name="Hensen N."/>
            <person name="Bonometti L."/>
            <person name="Westerberg I."/>
            <person name="Brannstrom I.O."/>
            <person name="Guillou S."/>
            <person name="Cros-Aarteil S."/>
            <person name="Calhoun S."/>
            <person name="Haridas S."/>
            <person name="Kuo A."/>
            <person name="Mondo S."/>
            <person name="Pangilinan J."/>
            <person name="Riley R."/>
            <person name="LaButti K."/>
            <person name="Andreopoulos B."/>
            <person name="Lipzen A."/>
            <person name="Chen C."/>
            <person name="Yan M."/>
            <person name="Daum C."/>
            <person name="Ng V."/>
            <person name="Clum A."/>
            <person name="Steindorff A."/>
            <person name="Ohm R.A."/>
            <person name="Martin F."/>
            <person name="Silar P."/>
            <person name="Natvig D.O."/>
            <person name="Lalanne C."/>
            <person name="Gautier V."/>
            <person name="Ament-Velasquez S.L."/>
            <person name="Kruys A."/>
            <person name="Hutchinson M.I."/>
            <person name="Powell A.J."/>
            <person name="Barry K."/>
            <person name="Miller A.N."/>
            <person name="Grigoriev I.V."/>
            <person name="Debuchy R."/>
            <person name="Gladieux P."/>
            <person name="Hiltunen Thoren M."/>
            <person name="Johannesson H."/>
        </authorList>
    </citation>
    <scope>NUCLEOTIDE SEQUENCE</scope>
    <source>
        <strain evidence="11">CBS 168.71</strain>
    </source>
</reference>
<name>A0AAE0HHG0_9PEZI</name>
<keyword evidence="4" id="KW-0547">Nucleotide-binding</keyword>
<dbReference type="RefSeq" id="XP_062660161.1">
    <property type="nucleotide sequence ID" value="XM_062801585.1"/>
</dbReference>
<accession>A0AAE0HHG0</accession>
<keyword evidence="2" id="KW-0723">Serine/threonine-protein kinase</keyword>
<feature type="region of interest" description="Disordered" evidence="9">
    <location>
        <begin position="211"/>
        <end position="230"/>
    </location>
</feature>
<evidence type="ECO:0000256" key="1">
    <source>
        <dbReference type="ARBA" id="ARBA00012513"/>
    </source>
</evidence>
<evidence type="ECO:0000256" key="6">
    <source>
        <dbReference type="ARBA" id="ARBA00022840"/>
    </source>
</evidence>
<evidence type="ECO:0000256" key="4">
    <source>
        <dbReference type="ARBA" id="ARBA00022741"/>
    </source>
</evidence>
<evidence type="ECO:0000256" key="5">
    <source>
        <dbReference type="ARBA" id="ARBA00022777"/>
    </source>
</evidence>
<evidence type="ECO:0000256" key="8">
    <source>
        <dbReference type="ARBA" id="ARBA00048679"/>
    </source>
</evidence>
<feature type="compositionally biased region" description="Acidic residues" evidence="9">
    <location>
        <begin position="502"/>
        <end position="511"/>
    </location>
</feature>
<dbReference type="SUPFAM" id="SSF56112">
    <property type="entry name" value="Protein kinase-like (PK-like)"/>
    <property type="match status" value="1"/>
</dbReference>
<gene>
    <name evidence="11" type="ORF">B0H64DRAFT_356156</name>
</gene>
<dbReference type="PROSITE" id="PS50011">
    <property type="entry name" value="PROTEIN_KINASE_DOM"/>
    <property type="match status" value="1"/>
</dbReference>
<keyword evidence="5" id="KW-0418">Kinase</keyword>
<feature type="domain" description="Protein kinase" evidence="10">
    <location>
        <begin position="54"/>
        <end position="460"/>
    </location>
</feature>
<feature type="region of interest" description="Disordered" evidence="9">
    <location>
        <begin position="485"/>
        <end position="561"/>
    </location>
</feature>
<evidence type="ECO:0000256" key="2">
    <source>
        <dbReference type="ARBA" id="ARBA00022527"/>
    </source>
</evidence>
<evidence type="ECO:0000313" key="12">
    <source>
        <dbReference type="Proteomes" id="UP001278766"/>
    </source>
</evidence>
<dbReference type="InterPro" id="IPR050660">
    <property type="entry name" value="NEK_Ser/Thr_kinase"/>
</dbReference>
<keyword evidence="12" id="KW-1185">Reference proteome</keyword>
<protein>
    <recommendedName>
        <fullName evidence="1">non-specific serine/threonine protein kinase</fullName>
        <ecNumber evidence="1">2.7.11.1</ecNumber>
    </recommendedName>
</protein>
<dbReference type="Gene3D" id="1.10.510.10">
    <property type="entry name" value="Transferase(Phosphotransferase) domain 1"/>
    <property type="match status" value="1"/>
</dbReference>
<sequence>MSSHPEFSYSHHGLVFYPLEVPEIAERIHLVNNKDNESSRYLHARAQGFVVLHWIQPPRVNEPRFASVGIFASVDYPHELVIVKKLPEISRRVQASNRDFPMPAEVEQSSLSDKDADVARQLPLYHENMGLTPFPQLHAFQVHKRTIGRQLTTPDEDVTLFYKYYNGGTLRNLIKKYADAGRRVPEGFIWHVLAQLCRAVSWLHTGHIPSRDDNLGRGDASNPPKTAPDKWEPICHQDMHADNIFLHFPTDEEKEADPRLEQFTDYLPQVIVADFGLSFQAKNDRSQELGVDPNNPYLPEHSTWKDKADIGEAILRLLVPDYSPTESDITIFHHAGFLDPRFCGTHPEEQMGDYSKELVECWSQFEPLVLLILKPDEWLQGVESSDGSHWKTWPTNEAVFGTTIAMADRHVEAYINSDNKESLRWTQTFKSLMPYHSVPRNPKHRRSDWATVDKHLNDTIKETLIHFSPGCVKIRQVHIMGKGSVEKELDEVNPELARQTDDESTSDEEPDSASRLAQARRATTVRQPRRHGTGVQRRRRARVGQPTRPVQRDSSPPVDEEYRWREWVMARDYERRCRERGLW</sequence>
<dbReference type="GO" id="GO:0004674">
    <property type="term" value="F:protein serine/threonine kinase activity"/>
    <property type="evidence" value="ECO:0007669"/>
    <property type="project" value="UniProtKB-KW"/>
</dbReference>
<dbReference type="InterPro" id="IPR000719">
    <property type="entry name" value="Prot_kinase_dom"/>
</dbReference>
<evidence type="ECO:0000256" key="9">
    <source>
        <dbReference type="SAM" id="MobiDB-lite"/>
    </source>
</evidence>
<dbReference type="AlphaFoldDB" id="A0AAE0HHG0"/>
<reference evidence="11" key="2">
    <citation type="submission" date="2023-06" db="EMBL/GenBank/DDBJ databases">
        <authorList>
            <consortium name="Lawrence Berkeley National Laboratory"/>
            <person name="Haridas S."/>
            <person name="Hensen N."/>
            <person name="Bonometti L."/>
            <person name="Westerberg I."/>
            <person name="Brannstrom I.O."/>
            <person name="Guillou S."/>
            <person name="Cros-Aarteil S."/>
            <person name="Calhoun S."/>
            <person name="Kuo A."/>
            <person name="Mondo S."/>
            <person name="Pangilinan J."/>
            <person name="Riley R."/>
            <person name="Labutti K."/>
            <person name="Andreopoulos B."/>
            <person name="Lipzen A."/>
            <person name="Chen C."/>
            <person name="Yanf M."/>
            <person name="Daum C."/>
            <person name="Ng V."/>
            <person name="Clum A."/>
            <person name="Steindorff A."/>
            <person name="Ohm R."/>
            <person name="Martin F."/>
            <person name="Silar P."/>
            <person name="Natvig D."/>
            <person name="Lalanne C."/>
            <person name="Gautier V."/>
            <person name="Ament-Velasquez S.L."/>
            <person name="Kruys A."/>
            <person name="Hutchinson M.I."/>
            <person name="Powell A.J."/>
            <person name="Barry K."/>
            <person name="Miller A.N."/>
            <person name="Grigoriev I.V."/>
            <person name="Debuchy R."/>
            <person name="Gladieux P."/>
            <person name="Thoren M.H."/>
            <person name="Johannesson H."/>
        </authorList>
    </citation>
    <scope>NUCLEOTIDE SEQUENCE</scope>
    <source>
        <strain evidence="11">CBS 168.71</strain>
    </source>
</reference>
<dbReference type="PANTHER" id="PTHR43671:SF98">
    <property type="entry name" value="SERINE_THREONINE-PROTEIN KINASE NEK11"/>
    <property type="match status" value="1"/>
</dbReference>
<keyword evidence="3" id="KW-0808">Transferase</keyword>
<evidence type="ECO:0000259" key="10">
    <source>
        <dbReference type="PROSITE" id="PS50011"/>
    </source>
</evidence>
<dbReference type="Proteomes" id="UP001278766">
    <property type="component" value="Unassembled WGS sequence"/>
</dbReference>
<evidence type="ECO:0000256" key="3">
    <source>
        <dbReference type="ARBA" id="ARBA00022679"/>
    </source>
</evidence>
<dbReference type="EC" id="2.7.11.1" evidence="1"/>
<dbReference type="EMBL" id="JAUEPN010000003">
    <property type="protein sequence ID" value="KAK3296647.1"/>
    <property type="molecule type" value="Genomic_DNA"/>
</dbReference>
<comment type="caution">
    <text evidence="11">The sequence shown here is derived from an EMBL/GenBank/DDBJ whole genome shotgun (WGS) entry which is preliminary data.</text>
</comment>
<comment type="catalytic activity">
    <reaction evidence="8">
        <text>L-seryl-[protein] + ATP = O-phospho-L-seryl-[protein] + ADP + H(+)</text>
        <dbReference type="Rhea" id="RHEA:17989"/>
        <dbReference type="Rhea" id="RHEA-COMP:9863"/>
        <dbReference type="Rhea" id="RHEA-COMP:11604"/>
        <dbReference type="ChEBI" id="CHEBI:15378"/>
        <dbReference type="ChEBI" id="CHEBI:29999"/>
        <dbReference type="ChEBI" id="CHEBI:30616"/>
        <dbReference type="ChEBI" id="CHEBI:83421"/>
        <dbReference type="ChEBI" id="CHEBI:456216"/>
        <dbReference type="EC" id="2.7.11.1"/>
    </reaction>
</comment>
<dbReference type="PANTHER" id="PTHR43671">
    <property type="entry name" value="SERINE/THREONINE-PROTEIN KINASE NEK"/>
    <property type="match status" value="1"/>
</dbReference>
<dbReference type="GeneID" id="87838533"/>
<proteinExistence type="predicted"/>